<evidence type="ECO:0000313" key="1">
    <source>
        <dbReference type="EMBL" id="AKB77548.1"/>
    </source>
</evidence>
<dbReference type="Proteomes" id="UP000033101">
    <property type="component" value="Chromosome"/>
</dbReference>
<evidence type="ECO:0000313" key="2">
    <source>
        <dbReference type="Proteomes" id="UP000033101"/>
    </source>
</evidence>
<protein>
    <submittedName>
        <fullName evidence="1">Type I restriction-modification system, restriction subunit R</fullName>
        <ecNumber evidence="1">3.1.21.3</ecNumber>
    </submittedName>
</protein>
<dbReference type="PATRIC" id="fig|1434110.4.peg.1322"/>
<dbReference type="KEGG" id="mhor:MSHOH_1065"/>
<dbReference type="GeneID" id="70784854"/>
<sequence length="215" mass="24867">MRHLIDTYIEAAEPRKVSSFEDMPLLDLIVKTGIDKAIATQLSGLKGNKNAVAETIENNVRSKIIKEHLNDPAYYEKMSAMLDEIIAARKAKAIEYEEYLKRIADLVKQVEAGHEDDICEVLKKSPALRALYNNLQNHGKRFEDRIEENGEYIVPNDQALDLALRLDETVKRVRSDDWRGVEPRERMIKQAMYDILHDVEEVNRIFIIVKAQKEY</sequence>
<keyword evidence="2" id="KW-1185">Reference proteome</keyword>
<dbReference type="HOGENOM" id="CLU_1280802_0_0_2"/>
<proteinExistence type="predicted"/>
<gene>
    <name evidence="1" type="ORF">MSHOH_1065</name>
</gene>
<dbReference type="GO" id="GO:0009035">
    <property type="term" value="F:type I site-specific deoxyribonuclease activity"/>
    <property type="evidence" value="ECO:0007669"/>
    <property type="project" value="UniProtKB-EC"/>
</dbReference>
<keyword evidence="1" id="KW-0378">Hydrolase</keyword>
<dbReference type="REBASE" id="109292">
    <property type="entry name" value="MhoHB1ORF1069P"/>
</dbReference>
<organism evidence="1 2">
    <name type="scientific">Methanosarcina horonobensis HB-1 = JCM 15518</name>
    <dbReference type="NCBI Taxonomy" id="1434110"/>
    <lineage>
        <taxon>Archaea</taxon>
        <taxon>Methanobacteriati</taxon>
        <taxon>Methanobacteriota</taxon>
        <taxon>Stenosarchaea group</taxon>
        <taxon>Methanomicrobia</taxon>
        <taxon>Methanosarcinales</taxon>
        <taxon>Methanosarcinaceae</taxon>
        <taxon>Methanosarcina</taxon>
    </lineage>
</organism>
<accession>A0A0E3SDK3</accession>
<name>A0A0E3SDK3_9EURY</name>
<dbReference type="RefSeq" id="WP_239451240.1">
    <property type="nucleotide sequence ID" value="NZ_BBCW01000007.1"/>
</dbReference>
<reference evidence="1 2" key="1">
    <citation type="submission" date="2014-07" db="EMBL/GenBank/DDBJ databases">
        <title>Methanogenic archaea and the global carbon cycle.</title>
        <authorList>
            <person name="Henriksen J.R."/>
            <person name="Luke J."/>
            <person name="Reinhart S."/>
            <person name="Benedict M.N."/>
            <person name="Youngblut N.D."/>
            <person name="Metcalf M.E."/>
            <person name="Whitaker R.J."/>
            <person name="Metcalf W.W."/>
        </authorList>
    </citation>
    <scope>NUCLEOTIDE SEQUENCE [LARGE SCALE GENOMIC DNA]</scope>
    <source>
        <strain evidence="1 2">HB-1</strain>
    </source>
</reference>
<dbReference type="AlphaFoldDB" id="A0A0E3SDK3"/>
<dbReference type="EMBL" id="CP009516">
    <property type="protein sequence ID" value="AKB77548.1"/>
    <property type="molecule type" value="Genomic_DNA"/>
</dbReference>
<dbReference type="EC" id="3.1.21.3" evidence="1"/>
<dbReference type="STRING" id="1434110.MSHOH_1065"/>